<dbReference type="GO" id="GO:0019005">
    <property type="term" value="C:SCF ubiquitin ligase complex"/>
    <property type="evidence" value="ECO:0007669"/>
    <property type="project" value="TreeGrafter"/>
</dbReference>
<dbReference type="Proteomes" id="UP000242180">
    <property type="component" value="Unassembled WGS sequence"/>
</dbReference>
<keyword evidence="3" id="KW-1185">Reference proteome</keyword>
<dbReference type="Pfam" id="PF12937">
    <property type="entry name" value="F-box-like"/>
    <property type="match status" value="1"/>
</dbReference>
<feature type="domain" description="F-box" evidence="1">
    <location>
        <begin position="27"/>
        <end position="57"/>
    </location>
</feature>
<accession>A0A1X2H9Q5</accession>
<dbReference type="EMBL" id="MCGN01000006">
    <property type="protein sequence ID" value="ORY95403.1"/>
    <property type="molecule type" value="Genomic_DNA"/>
</dbReference>
<organism evidence="2 3">
    <name type="scientific">Syncephalastrum racemosum</name>
    <name type="common">Filamentous fungus</name>
    <dbReference type="NCBI Taxonomy" id="13706"/>
    <lineage>
        <taxon>Eukaryota</taxon>
        <taxon>Fungi</taxon>
        <taxon>Fungi incertae sedis</taxon>
        <taxon>Mucoromycota</taxon>
        <taxon>Mucoromycotina</taxon>
        <taxon>Mucoromycetes</taxon>
        <taxon>Mucorales</taxon>
        <taxon>Syncephalastraceae</taxon>
        <taxon>Syncephalastrum</taxon>
    </lineage>
</organism>
<dbReference type="CDD" id="cd09917">
    <property type="entry name" value="F-box_SF"/>
    <property type="match status" value="1"/>
</dbReference>
<dbReference type="InterPro" id="IPR036047">
    <property type="entry name" value="F-box-like_dom_sf"/>
</dbReference>
<proteinExistence type="predicted"/>
<sequence>MQTSTIPNVRQDDIIVQQKRPPDDLFTLPTGVVCIIADMLSFPDYLRCMRVCRTWYTFFGLLSSSNRRLEFLGSGICAERVLEYVEDAHESDLRIFSYDTGKADTRNKSHLVLSSLAKRKRPTLREIALAGAAVDFHYLSRISHRNNLKRVWIEHTRMPPTYIIDDLLESCRDTIENFSYVTPTVEASPPPSNETALPRRNLRTFPHLTHLRLSLRYHPTFPSRSMLHDLLRQCPHLKHLVLDPIDYYYALHKPPEPFDLAFIDQQCPQLTYFALRSCAVDPRLKIPSAASPSYAGPTCLVLEHTYFESATTLPILQRYSTSLQVLHLVRCRGIFLNADTIQFPALRELKLDNQHLKTSEWISGFAALLASSPHLEALSLHAVECAITTDVRKQIARLPRLSSLELVQYPHECEQWLIDLFRELQVPGLQVNFERVDGMTNAAFAALGSVDRLRSVCITACYITDPGMVAFLDNLKSPHYLKNLSIKLGHLSPEAVSHTMRRLPNTVWIGY</sequence>
<dbReference type="SUPFAM" id="SSF81383">
    <property type="entry name" value="F-box domain"/>
    <property type="match status" value="1"/>
</dbReference>
<dbReference type="InterPro" id="IPR032675">
    <property type="entry name" value="LRR_dom_sf"/>
</dbReference>
<dbReference type="InterPro" id="IPR001810">
    <property type="entry name" value="F-box_dom"/>
</dbReference>
<dbReference type="PANTHER" id="PTHR13318">
    <property type="entry name" value="PARTNER OF PAIRED, ISOFORM B-RELATED"/>
    <property type="match status" value="1"/>
</dbReference>
<dbReference type="SUPFAM" id="SSF52047">
    <property type="entry name" value="RNI-like"/>
    <property type="match status" value="1"/>
</dbReference>
<evidence type="ECO:0000313" key="2">
    <source>
        <dbReference type="EMBL" id="ORY95403.1"/>
    </source>
</evidence>
<protein>
    <recommendedName>
        <fullName evidence="1">F-box domain-containing protein</fullName>
    </recommendedName>
</protein>
<evidence type="ECO:0000259" key="1">
    <source>
        <dbReference type="Pfam" id="PF12937"/>
    </source>
</evidence>
<comment type="caution">
    <text evidence="2">The sequence shown here is derived from an EMBL/GenBank/DDBJ whole genome shotgun (WGS) entry which is preliminary data.</text>
</comment>
<dbReference type="Gene3D" id="3.80.10.10">
    <property type="entry name" value="Ribonuclease Inhibitor"/>
    <property type="match status" value="1"/>
</dbReference>
<name>A0A1X2H9Q5_SYNRA</name>
<dbReference type="Gene3D" id="1.20.1280.50">
    <property type="match status" value="1"/>
</dbReference>
<dbReference type="AlphaFoldDB" id="A0A1X2H9Q5"/>
<dbReference type="InParanoid" id="A0A1X2H9Q5"/>
<dbReference type="GO" id="GO:0031146">
    <property type="term" value="P:SCF-dependent proteasomal ubiquitin-dependent protein catabolic process"/>
    <property type="evidence" value="ECO:0007669"/>
    <property type="project" value="TreeGrafter"/>
</dbReference>
<gene>
    <name evidence="2" type="ORF">BCR43DRAFT_492947</name>
</gene>
<reference evidence="2 3" key="1">
    <citation type="submission" date="2016-07" db="EMBL/GenBank/DDBJ databases">
        <title>Pervasive Adenine N6-methylation of Active Genes in Fungi.</title>
        <authorList>
            <consortium name="DOE Joint Genome Institute"/>
            <person name="Mondo S.J."/>
            <person name="Dannebaum R.O."/>
            <person name="Kuo R.C."/>
            <person name="Labutti K."/>
            <person name="Haridas S."/>
            <person name="Kuo A."/>
            <person name="Salamov A."/>
            <person name="Ahrendt S.R."/>
            <person name="Lipzen A."/>
            <person name="Sullivan W."/>
            <person name="Andreopoulos W.B."/>
            <person name="Clum A."/>
            <person name="Lindquist E."/>
            <person name="Daum C."/>
            <person name="Ramamoorthy G.K."/>
            <person name="Gryganskyi A."/>
            <person name="Culley D."/>
            <person name="Magnuson J.K."/>
            <person name="James T.Y."/>
            <person name="O'Malley M.A."/>
            <person name="Stajich J.E."/>
            <person name="Spatafora J.W."/>
            <person name="Visel A."/>
            <person name="Grigoriev I.V."/>
        </authorList>
    </citation>
    <scope>NUCLEOTIDE SEQUENCE [LARGE SCALE GENOMIC DNA]</scope>
    <source>
        <strain evidence="2 3">NRRL 2496</strain>
    </source>
</reference>
<evidence type="ECO:0000313" key="3">
    <source>
        <dbReference type="Proteomes" id="UP000242180"/>
    </source>
</evidence>